<feature type="domain" description="Urease accessory protein UreH-like transmembrane" evidence="2">
    <location>
        <begin position="5"/>
        <end position="204"/>
    </location>
</feature>
<proteinExistence type="predicted"/>
<dbReference type="RefSeq" id="WP_266011338.1">
    <property type="nucleotide sequence ID" value="NZ_JAPFQP010000001.1"/>
</dbReference>
<evidence type="ECO:0000256" key="1">
    <source>
        <dbReference type="SAM" id="Phobius"/>
    </source>
</evidence>
<keyword evidence="1" id="KW-0812">Transmembrane</keyword>
<dbReference type="Pfam" id="PF13386">
    <property type="entry name" value="DsbD_2"/>
    <property type="match status" value="1"/>
</dbReference>
<dbReference type="InterPro" id="IPR039447">
    <property type="entry name" value="UreH-like_TM_dom"/>
</dbReference>
<keyword evidence="1" id="KW-0472">Membrane</keyword>
<feature type="transmembrane region" description="Helical" evidence="1">
    <location>
        <begin position="126"/>
        <end position="152"/>
    </location>
</feature>
<feature type="transmembrane region" description="Helical" evidence="1">
    <location>
        <begin position="75"/>
        <end position="94"/>
    </location>
</feature>
<feature type="transmembrane region" description="Helical" evidence="1">
    <location>
        <begin position="49"/>
        <end position="69"/>
    </location>
</feature>
<name>A0AAE3MJJ0_9FLAO</name>
<dbReference type="PANTHER" id="PTHR42208:SF1">
    <property type="entry name" value="HEAVY METAL TRANSPORTER"/>
    <property type="match status" value="1"/>
</dbReference>
<protein>
    <submittedName>
        <fullName evidence="3">Sulfite exporter TauE/SafE family protein</fullName>
    </submittedName>
</protein>
<accession>A0AAE3MJJ0</accession>
<organism evidence="3 4">
    <name type="scientific">Lentiprolixibacter aurantiacus</name>
    <dbReference type="NCBI Taxonomy" id="2993939"/>
    <lineage>
        <taxon>Bacteria</taxon>
        <taxon>Pseudomonadati</taxon>
        <taxon>Bacteroidota</taxon>
        <taxon>Flavobacteriia</taxon>
        <taxon>Flavobacteriales</taxon>
        <taxon>Flavobacteriaceae</taxon>
        <taxon>Lentiprolixibacter</taxon>
    </lineage>
</organism>
<evidence type="ECO:0000313" key="4">
    <source>
        <dbReference type="Proteomes" id="UP001207116"/>
    </source>
</evidence>
<feature type="transmembrane region" description="Helical" evidence="1">
    <location>
        <begin position="6"/>
        <end position="29"/>
    </location>
</feature>
<keyword evidence="4" id="KW-1185">Reference proteome</keyword>
<evidence type="ECO:0000259" key="2">
    <source>
        <dbReference type="Pfam" id="PF13386"/>
    </source>
</evidence>
<sequence>MLLSALVLGLMGSLHCVGMCGPIAFMLPVDHKLPVKKLGQVTIYHVGRLMAYGIIGLLFGLIGKGLYLFGVQQKLSIAIGAIMIILVLIPYKYLGRLSVARPVYKVVGKIKSWLGESLKSKSPDTFLTIGFLNGFLPCGLVYMALLGAIASGDPASGALYMIIFGLGTVPLMTATVYFGSLLKGSLRQQIKKAIPVFIVIIGVLFILRGMGLGIPYISPKPGMNMQTTEMECHTP</sequence>
<dbReference type="EMBL" id="JAPFQP010000001">
    <property type="protein sequence ID" value="MCX2718945.1"/>
    <property type="molecule type" value="Genomic_DNA"/>
</dbReference>
<keyword evidence="1" id="KW-1133">Transmembrane helix</keyword>
<dbReference type="Proteomes" id="UP001207116">
    <property type="component" value="Unassembled WGS sequence"/>
</dbReference>
<reference evidence="3" key="1">
    <citation type="submission" date="2022-11" db="EMBL/GenBank/DDBJ databases">
        <title>The characterization of three novel Bacteroidetes species and genomic analysis of their roles in tidal elemental geochemical cycles.</title>
        <authorList>
            <person name="Ma K.-J."/>
        </authorList>
    </citation>
    <scope>NUCLEOTIDE SEQUENCE</scope>
    <source>
        <strain evidence="3">M415</strain>
    </source>
</reference>
<evidence type="ECO:0000313" key="3">
    <source>
        <dbReference type="EMBL" id="MCX2718945.1"/>
    </source>
</evidence>
<feature type="transmembrane region" description="Helical" evidence="1">
    <location>
        <begin position="158"/>
        <end position="182"/>
    </location>
</feature>
<feature type="transmembrane region" description="Helical" evidence="1">
    <location>
        <begin position="194"/>
        <end position="217"/>
    </location>
</feature>
<gene>
    <name evidence="3" type="ORF">OO016_04965</name>
</gene>
<comment type="caution">
    <text evidence="3">The sequence shown here is derived from an EMBL/GenBank/DDBJ whole genome shotgun (WGS) entry which is preliminary data.</text>
</comment>
<dbReference type="AlphaFoldDB" id="A0AAE3MJJ0"/>
<dbReference type="PANTHER" id="PTHR42208">
    <property type="entry name" value="HEAVY METAL TRANSPORTER-RELATED"/>
    <property type="match status" value="1"/>
</dbReference>